<feature type="region of interest" description="Disordered" evidence="2">
    <location>
        <begin position="150"/>
        <end position="201"/>
    </location>
</feature>
<evidence type="ECO:0000256" key="1">
    <source>
        <dbReference type="SAM" id="Coils"/>
    </source>
</evidence>
<dbReference type="InterPro" id="IPR036365">
    <property type="entry name" value="PGBD-like_sf"/>
</dbReference>
<dbReference type="SUPFAM" id="SSF54106">
    <property type="entry name" value="LysM domain"/>
    <property type="match status" value="1"/>
</dbReference>
<sequence>MSDKLEQLQKLRKQVRLYEDTLKHYEKAYKADGTIDADEQKRLDAIKNLIDKVVAKIEEDGEKLGWIDATKNAVHARVEEVQDWNSTEDDIVDHSLVETKNNPTPNTSKGSYTVVSGDTGYNIAKKLGITFEALDAANSGVKWSRLSIGETLNTPSSNTDNKTENNTDNNSSESSDKQNNDVLEVGPIKNSVGADTKKSKAKNDAKDVKIVQLLLNENGLKVAVTGVCDAKTIEAIKKFQANNFSWTPDGNIGLKGQTWPALSLGKIKDTHEVSKDGLGAGAANTDSYKSQRDNETLILP</sequence>
<gene>
    <name evidence="4" type="ORF">HELGO_WM51955</name>
</gene>
<dbReference type="SUPFAM" id="SSF47090">
    <property type="entry name" value="PGBD-like"/>
    <property type="match status" value="1"/>
</dbReference>
<dbReference type="CDD" id="cd00118">
    <property type="entry name" value="LysM"/>
    <property type="match status" value="1"/>
</dbReference>
<evidence type="ECO:0000256" key="2">
    <source>
        <dbReference type="SAM" id="MobiDB-lite"/>
    </source>
</evidence>
<dbReference type="AlphaFoldDB" id="A0A6S6UGG2"/>
<name>A0A6S6UGG2_9BACT</name>
<organism evidence="4">
    <name type="scientific">uncultured Aureispira sp</name>
    <dbReference type="NCBI Taxonomy" id="1331704"/>
    <lineage>
        <taxon>Bacteria</taxon>
        <taxon>Pseudomonadati</taxon>
        <taxon>Bacteroidota</taxon>
        <taxon>Saprospiria</taxon>
        <taxon>Saprospirales</taxon>
        <taxon>Saprospiraceae</taxon>
        <taxon>Aureispira</taxon>
        <taxon>environmental samples</taxon>
    </lineage>
</organism>
<feature type="coiled-coil region" evidence="1">
    <location>
        <begin position="1"/>
        <end position="28"/>
    </location>
</feature>
<dbReference type="InterPro" id="IPR036779">
    <property type="entry name" value="LysM_dom_sf"/>
</dbReference>
<dbReference type="Gene3D" id="3.10.350.10">
    <property type="entry name" value="LysM domain"/>
    <property type="match status" value="1"/>
</dbReference>
<dbReference type="Pfam" id="PF01471">
    <property type="entry name" value="PG_binding_1"/>
    <property type="match status" value="1"/>
</dbReference>
<feature type="compositionally biased region" description="Low complexity" evidence="2">
    <location>
        <begin position="156"/>
        <end position="173"/>
    </location>
</feature>
<proteinExistence type="predicted"/>
<dbReference type="PROSITE" id="PS51782">
    <property type="entry name" value="LYSM"/>
    <property type="match status" value="1"/>
</dbReference>
<feature type="domain" description="LysM" evidence="3">
    <location>
        <begin position="110"/>
        <end position="154"/>
    </location>
</feature>
<feature type="region of interest" description="Disordered" evidence="2">
    <location>
        <begin position="278"/>
        <end position="300"/>
    </location>
</feature>
<dbReference type="InterPro" id="IPR036366">
    <property type="entry name" value="PGBDSf"/>
</dbReference>
<dbReference type="Gene3D" id="1.10.101.10">
    <property type="entry name" value="PGBD-like superfamily/PGBD"/>
    <property type="match status" value="1"/>
</dbReference>
<dbReference type="Pfam" id="PF01476">
    <property type="entry name" value="LysM"/>
    <property type="match status" value="1"/>
</dbReference>
<dbReference type="InterPro" id="IPR002477">
    <property type="entry name" value="Peptidoglycan-bd-like"/>
</dbReference>
<dbReference type="SMART" id="SM00257">
    <property type="entry name" value="LysM"/>
    <property type="match status" value="1"/>
</dbReference>
<keyword evidence="1" id="KW-0175">Coiled coil</keyword>
<protein>
    <recommendedName>
        <fullName evidence="3">LysM domain-containing protein</fullName>
    </recommendedName>
</protein>
<accession>A0A6S6UGG2</accession>
<dbReference type="InterPro" id="IPR018392">
    <property type="entry name" value="LysM"/>
</dbReference>
<dbReference type="EMBL" id="CACVAQ010000392">
    <property type="protein sequence ID" value="CAA6827066.1"/>
    <property type="molecule type" value="Genomic_DNA"/>
</dbReference>
<feature type="non-terminal residue" evidence="4">
    <location>
        <position position="300"/>
    </location>
</feature>
<reference evidence="4" key="1">
    <citation type="submission" date="2020-01" db="EMBL/GenBank/DDBJ databases">
        <authorList>
            <person name="Meier V. D."/>
            <person name="Meier V D."/>
        </authorList>
    </citation>
    <scope>NUCLEOTIDE SEQUENCE</scope>
    <source>
        <strain evidence="4">HLG_WM_MAG_10</strain>
    </source>
</reference>
<feature type="compositionally biased region" description="Basic and acidic residues" evidence="2">
    <location>
        <begin position="289"/>
        <end position="300"/>
    </location>
</feature>
<evidence type="ECO:0000313" key="4">
    <source>
        <dbReference type="EMBL" id="CAA6827066.1"/>
    </source>
</evidence>
<evidence type="ECO:0000259" key="3">
    <source>
        <dbReference type="PROSITE" id="PS51782"/>
    </source>
</evidence>